<keyword evidence="1" id="KW-0863">Zinc-finger</keyword>
<organism evidence="4 5">
    <name type="scientific">Sphenostylis stenocarpa</name>
    <dbReference type="NCBI Taxonomy" id="92480"/>
    <lineage>
        <taxon>Eukaryota</taxon>
        <taxon>Viridiplantae</taxon>
        <taxon>Streptophyta</taxon>
        <taxon>Embryophyta</taxon>
        <taxon>Tracheophyta</taxon>
        <taxon>Spermatophyta</taxon>
        <taxon>Magnoliopsida</taxon>
        <taxon>eudicotyledons</taxon>
        <taxon>Gunneridae</taxon>
        <taxon>Pentapetalae</taxon>
        <taxon>rosids</taxon>
        <taxon>fabids</taxon>
        <taxon>Fabales</taxon>
        <taxon>Fabaceae</taxon>
        <taxon>Papilionoideae</taxon>
        <taxon>50 kb inversion clade</taxon>
        <taxon>NPAAA clade</taxon>
        <taxon>indigoferoid/millettioid clade</taxon>
        <taxon>Phaseoleae</taxon>
        <taxon>Sphenostylis</taxon>
    </lineage>
</organism>
<sequence>MSSPCSYCNKTSFIGDDVSGELICSSCGGIQQFDQFDAQIGAIDGPQGTFIRVGTAGSGSLYSFKERKLFAAQTTIEEVTYTLGLSSKSVDVRSMASTITEGEFGQGEWFRVLIGACAYVVMRREDQPLPMAEVASAVGCDLYEIGRSVVFESEIRKQEVFLIQCAVKWFLSTGRRPLPLVVAVVVFVAELNGIAVEMEELAREVHAKVSTCRTRYKEFLETLVKVAQVLPWGKDVTVKNIVKNAPFVIQNLERKAMLNPGVIQEKRKDLHRAAVDLEDVVAKCLRHDDELEYGVDGVTSRKDLQYFSSESKANRLGVGDADMLQVSPECLSVLYKKFLDENRCAEPLRGSANARKTRNFGFDLQQCTEWWDGKSELSKKLLLKHLLEKDIGVETMLPSFVNGQLKCKMRQDRINAAKLRIKRIMHPFGC</sequence>
<dbReference type="PANTHER" id="PTHR48428:SF1">
    <property type="entry name" value="PLANT-SPECIFIC TFIIB-RELATED PROTEIN PTF2"/>
    <property type="match status" value="1"/>
</dbReference>
<keyword evidence="5" id="KW-1185">Reference proteome</keyword>
<dbReference type="GO" id="GO:0008270">
    <property type="term" value="F:zinc ion binding"/>
    <property type="evidence" value="ECO:0007669"/>
    <property type="project" value="UniProtKB-KW"/>
</dbReference>
<name>A0AA86VCP9_9FABA</name>
<dbReference type="CDD" id="cd00043">
    <property type="entry name" value="CYCLIN_SF"/>
    <property type="match status" value="1"/>
</dbReference>
<dbReference type="EMBL" id="OY731399">
    <property type="protein sequence ID" value="CAJ1932220.1"/>
    <property type="molecule type" value="Genomic_DNA"/>
</dbReference>
<dbReference type="InterPro" id="IPR054078">
    <property type="entry name" value="BRF2-like_C"/>
</dbReference>
<accession>A0AA86VCP9</accession>
<protein>
    <recommendedName>
        <fullName evidence="3">BRF2-like C-terminal domain-containing protein</fullName>
    </recommendedName>
</protein>
<keyword evidence="1" id="KW-0479">Metal-binding</keyword>
<dbReference type="InterPro" id="IPR053340">
    <property type="entry name" value="PTF2"/>
</dbReference>
<dbReference type="PANTHER" id="PTHR48428">
    <property type="entry name" value="PLANT-SPECIFIC TFIIB-RELATED PROTEIN PTF2"/>
    <property type="match status" value="1"/>
</dbReference>
<feature type="domain" description="BRF2-like C-terminal" evidence="3">
    <location>
        <begin position="154"/>
        <end position="239"/>
    </location>
</feature>
<gene>
    <name evidence="4" type="ORF">AYBTSS11_LOCUS5692</name>
</gene>
<dbReference type="Gene3D" id="1.10.472.170">
    <property type="match status" value="1"/>
</dbReference>
<dbReference type="InterPro" id="IPR036915">
    <property type="entry name" value="Cyclin-like_sf"/>
</dbReference>
<evidence type="ECO:0000313" key="4">
    <source>
        <dbReference type="EMBL" id="CAJ1932220.1"/>
    </source>
</evidence>
<reference evidence="4" key="1">
    <citation type="submission" date="2023-10" db="EMBL/GenBank/DDBJ databases">
        <authorList>
            <person name="Domelevo Entfellner J.-B."/>
        </authorList>
    </citation>
    <scope>NUCLEOTIDE SEQUENCE</scope>
</reference>
<dbReference type="Pfam" id="PF21886">
    <property type="entry name" value="BRF2-like_C_cyclin_rpt"/>
    <property type="match status" value="1"/>
</dbReference>
<evidence type="ECO:0000313" key="5">
    <source>
        <dbReference type="Proteomes" id="UP001189624"/>
    </source>
</evidence>
<dbReference type="Proteomes" id="UP001189624">
    <property type="component" value="Chromosome 2"/>
</dbReference>
<dbReference type="SUPFAM" id="SSF47954">
    <property type="entry name" value="Cyclin-like"/>
    <property type="match status" value="2"/>
</dbReference>
<dbReference type="Gene3D" id="1.10.472.10">
    <property type="entry name" value="Cyclin-like"/>
    <property type="match status" value="1"/>
</dbReference>
<evidence type="ECO:0000259" key="3">
    <source>
        <dbReference type="Pfam" id="PF21886"/>
    </source>
</evidence>
<keyword evidence="2" id="KW-0862">Zinc</keyword>
<evidence type="ECO:0000256" key="1">
    <source>
        <dbReference type="ARBA" id="ARBA00022771"/>
    </source>
</evidence>
<dbReference type="Gramene" id="rna-AYBTSS11_LOCUS5692">
    <property type="protein sequence ID" value="CAJ1932220.1"/>
    <property type="gene ID" value="gene-AYBTSS11_LOCUS5692"/>
</dbReference>
<dbReference type="AlphaFoldDB" id="A0AA86VCP9"/>
<evidence type="ECO:0000256" key="2">
    <source>
        <dbReference type="ARBA" id="ARBA00022833"/>
    </source>
</evidence>
<dbReference type="SUPFAM" id="SSF57783">
    <property type="entry name" value="Zinc beta-ribbon"/>
    <property type="match status" value="1"/>
</dbReference>
<proteinExistence type="predicted"/>